<dbReference type="Gene3D" id="1.20.120.1630">
    <property type="match status" value="1"/>
</dbReference>
<dbReference type="Proteomes" id="UP000006050">
    <property type="component" value="Chromosome"/>
</dbReference>
<evidence type="ECO:0000313" key="7">
    <source>
        <dbReference type="Proteomes" id="UP000006050"/>
    </source>
</evidence>
<feature type="transmembrane region" description="Helical" evidence="5">
    <location>
        <begin position="125"/>
        <end position="144"/>
    </location>
</feature>
<gene>
    <name evidence="6" type="ordered locus">Belba_1490</name>
</gene>
<dbReference type="PATRIC" id="fig|866536.3.peg.1542"/>
<evidence type="ECO:0008006" key="8">
    <source>
        <dbReference type="Google" id="ProtNLM"/>
    </source>
</evidence>
<evidence type="ECO:0000256" key="3">
    <source>
        <dbReference type="ARBA" id="ARBA00022989"/>
    </source>
</evidence>
<feature type="transmembrane region" description="Helical" evidence="5">
    <location>
        <begin position="150"/>
        <end position="167"/>
    </location>
</feature>
<dbReference type="RefSeq" id="WP_014772096.1">
    <property type="nucleotide sequence ID" value="NC_018010.1"/>
</dbReference>
<dbReference type="InterPro" id="IPR007318">
    <property type="entry name" value="Phopholipid_MeTrfase"/>
</dbReference>
<feature type="transmembrane region" description="Helical" evidence="5">
    <location>
        <begin position="43"/>
        <end position="62"/>
    </location>
</feature>
<dbReference type="PANTHER" id="PTHR12714:SF9">
    <property type="entry name" value="PROTEIN-S-ISOPRENYLCYSTEINE O-METHYLTRANSFERASE"/>
    <property type="match status" value="1"/>
</dbReference>
<dbReference type="STRING" id="866536.Belba_1490"/>
<name>I3Z4D6_BELBD</name>
<accession>I3Z4D6</accession>
<dbReference type="Pfam" id="PF04191">
    <property type="entry name" value="PEMT"/>
    <property type="match status" value="1"/>
</dbReference>
<keyword evidence="4 5" id="KW-0472">Membrane</keyword>
<comment type="subcellular location">
    <subcellularLocation>
        <location evidence="1">Endomembrane system</location>
        <topology evidence="1">Multi-pass membrane protein</topology>
    </subcellularLocation>
</comment>
<dbReference type="GO" id="GO:0012505">
    <property type="term" value="C:endomembrane system"/>
    <property type="evidence" value="ECO:0007669"/>
    <property type="project" value="UniProtKB-SubCell"/>
</dbReference>
<dbReference type="HOGENOM" id="CLU_084189_1_0_10"/>
<keyword evidence="3 5" id="KW-1133">Transmembrane helix</keyword>
<reference evidence="7" key="1">
    <citation type="submission" date="2012-06" db="EMBL/GenBank/DDBJ databases">
        <title>The complete genome of Belliella baltica DSM 15883.</title>
        <authorList>
            <person name="Lucas S."/>
            <person name="Copeland A."/>
            <person name="Lapidus A."/>
            <person name="Goodwin L."/>
            <person name="Pitluck S."/>
            <person name="Peters L."/>
            <person name="Mikhailova N."/>
            <person name="Davenport K."/>
            <person name="Kyrpides N."/>
            <person name="Mavromatis K."/>
            <person name="Pagani I."/>
            <person name="Ivanova N."/>
            <person name="Ovchinnikova G."/>
            <person name="Zeytun A."/>
            <person name="Detter J.C."/>
            <person name="Han C."/>
            <person name="Land M."/>
            <person name="Hauser L."/>
            <person name="Markowitz V."/>
            <person name="Cheng J.-F."/>
            <person name="Hugenholtz P."/>
            <person name="Woyke T."/>
            <person name="Wu D."/>
            <person name="Tindall B."/>
            <person name="Pomrenke H."/>
            <person name="Brambilla E."/>
            <person name="Klenk H.-P."/>
            <person name="Eisen J.A."/>
        </authorList>
    </citation>
    <scope>NUCLEOTIDE SEQUENCE [LARGE SCALE GENOMIC DNA]</scope>
    <source>
        <strain evidence="7">DSM 15883 / CIP 108006 / LMG 21964 / BA134</strain>
    </source>
</reference>
<feature type="transmembrane region" description="Helical" evidence="5">
    <location>
        <begin position="74"/>
        <end position="93"/>
    </location>
</feature>
<dbReference type="eggNOG" id="COG2020">
    <property type="taxonomic scope" value="Bacteria"/>
</dbReference>
<evidence type="ECO:0000256" key="4">
    <source>
        <dbReference type="ARBA" id="ARBA00023136"/>
    </source>
</evidence>
<dbReference type="GO" id="GO:0016740">
    <property type="term" value="F:transferase activity"/>
    <property type="evidence" value="ECO:0007669"/>
    <property type="project" value="UniProtKB-ARBA"/>
</dbReference>
<evidence type="ECO:0000256" key="1">
    <source>
        <dbReference type="ARBA" id="ARBA00004127"/>
    </source>
</evidence>
<evidence type="ECO:0000256" key="2">
    <source>
        <dbReference type="ARBA" id="ARBA00022692"/>
    </source>
</evidence>
<evidence type="ECO:0000256" key="5">
    <source>
        <dbReference type="SAM" id="Phobius"/>
    </source>
</evidence>
<dbReference type="PANTHER" id="PTHR12714">
    <property type="entry name" value="PROTEIN-S ISOPRENYLCYSTEINE O-METHYLTRANSFERASE"/>
    <property type="match status" value="1"/>
</dbReference>
<keyword evidence="2 5" id="KW-0812">Transmembrane</keyword>
<organism evidence="6 7">
    <name type="scientific">Belliella baltica (strain DSM 15883 / CIP 108006 / LMG 21964 / BA134)</name>
    <dbReference type="NCBI Taxonomy" id="866536"/>
    <lineage>
        <taxon>Bacteria</taxon>
        <taxon>Pseudomonadati</taxon>
        <taxon>Bacteroidota</taxon>
        <taxon>Cytophagia</taxon>
        <taxon>Cytophagales</taxon>
        <taxon>Cyclobacteriaceae</taxon>
        <taxon>Belliella</taxon>
    </lineage>
</organism>
<evidence type="ECO:0000313" key="6">
    <source>
        <dbReference type="EMBL" id="AFL84104.1"/>
    </source>
</evidence>
<protein>
    <recommendedName>
        <fullName evidence="8">NnrU domain-containing protein</fullName>
    </recommendedName>
</protein>
<keyword evidence="7" id="KW-1185">Reference proteome</keyword>
<sequence>MMYFVLVILWVIFYASHTLLASLKIKRKIQGIIGKAYKWYRLIYSLISISFIFFILLYAGSIQKLMIFQQSPSLLYLGYLTAGLGTIIIVRSLKYFSGAKFIGLIPHNDLEREKEDLVTSGIYKYIRHPIYTGLIGIFIGYFLFNPNAAAMIHLIALLVYLPFGIFYEEKKLIELYGQEYLDYKKYVPALFPKTTKAAK</sequence>
<proteinExistence type="predicted"/>
<dbReference type="KEGG" id="bbd:Belba_1490"/>
<dbReference type="AlphaFoldDB" id="I3Z4D6"/>
<feature type="transmembrane region" description="Helical" evidence="5">
    <location>
        <begin position="6"/>
        <end position="23"/>
    </location>
</feature>
<dbReference type="OrthoDB" id="9809773at2"/>
<dbReference type="EMBL" id="CP003281">
    <property type="protein sequence ID" value="AFL84104.1"/>
    <property type="molecule type" value="Genomic_DNA"/>
</dbReference>